<feature type="domain" description="EF-hand" evidence="2">
    <location>
        <begin position="800"/>
        <end position="835"/>
    </location>
</feature>
<reference evidence="3" key="1">
    <citation type="submission" date="2019-08" db="EMBL/GenBank/DDBJ databases">
        <title>The improved chromosome-level genome for the pearl oyster Pinctada fucata martensii using PacBio sequencing and Hi-C.</title>
        <authorList>
            <person name="Zheng Z."/>
        </authorList>
    </citation>
    <scope>NUCLEOTIDE SEQUENCE</scope>
    <source>
        <strain evidence="3">ZZ-2019</strain>
        <tissue evidence="3">Adductor muscle</tissue>
    </source>
</reference>
<dbReference type="InterPro" id="IPR011992">
    <property type="entry name" value="EF-hand-dom_pair"/>
</dbReference>
<feature type="region of interest" description="Disordered" evidence="1">
    <location>
        <begin position="1"/>
        <end position="25"/>
    </location>
</feature>
<organism evidence="3 4">
    <name type="scientific">Pinctada imbricata</name>
    <name type="common">Atlantic pearl-oyster</name>
    <name type="synonym">Pinctada martensii</name>
    <dbReference type="NCBI Taxonomy" id="66713"/>
    <lineage>
        <taxon>Eukaryota</taxon>
        <taxon>Metazoa</taxon>
        <taxon>Spiralia</taxon>
        <taxon>Lophotrochozoa</taxon>
        <taxon>Mollusca</taxon>
        <taxon>Bivalvia</taxon>
        <taxon>Autobranchia</taxon>
        <taxon>Pteriomorphia</taxon>
        <taxon>Pterioida</taxon>
        <taxon>Pterioidea</taxon>
        <taxon>Pteriidae</taxon>
        <taxon>Pinctada</taxon>
    </lineage>
</organism>
<accession>A0AA88YH26</accession>
<comment type="caution">
    <text evidence="3">The sequence shown here is derived from an EMBL/GenBank/DDBJ whole genome shotgun (WGS) entry which is preliminary data.</text>
</comment>
<dbReference type="InterPro" id="IPR002048">
    <property type="entry name" value="EF_hand_dom"/>
</dbReference>
<dbReference type="PANTHER" id="PTHR20875">
    <property type="entry name" value="EF-HAND CALCIUM-BINDING DOMAIN-CONTAINING PROTEIN 6-RELATED"/>
    <property type="match status" value="1"/>
</dbReference>
<evidence type="ECO:0000313" key="4">
    <source>
        <dbReference type="Proteomes" id="UP001186944"/>
    </source>
</evidence>
<dbReference type="PROSITE" id="PS50222">
    <property type="entry name" value="EF_HAND_2"/>
    <property type="match status" value="1"/>
</dbReference>
<dbReference type="InterPro" id="IPR052603">
    <property type="entry name" value="EFCB6"/>
</dbReference>
<dbReference type="SUPFAM" id="SSF47473">
    <property type="entry name" value="EF-hand"/>
    <property type="match status" value="3"/>
</dbReference>
<dbReference type="EMBL" id="VSWD01000007">
    <property type="protein sequence ID" value="KAK3096739.1"/>
    <property type="molecule type" value="Genomic_DNA"/>
</dbReference>
<dbReference type="Pfam" id="PF13499">
    <property type="entry name" value="EF-hand_7"/>
    <property type="match status" value="1"/>
</dbReference>
<feature type="region of interest" description="Disordered" evidence="1">
    <location>
        <begin position="927"/>
        <end position="955"/>
    </location>
</feature>
<evidence type="ECO:0000259" key="2">
    <source>
        <dbReference type="PROSITE" id="PS50222"/>
    </source>
</evidence>
<evidence type="ECO:0000256" key="1">
    <source>
        <dbReference type="SAM" id="MobiDB-lite"/>
    </source>
</evidence>
<dbReference type="PANTHER" id="PTHR20875:SF5">
    <property type="entry name" value="EF-HAND DOMAIN-CONTAINING PROTEIN"/>
    <property type="match status" value="1"/>
</dbReference>
<keyword evidence="4" id="KW-1185">Reference proteome</keyword>
<proteinExistence type="predicted"/>
<dbReference type="Proteomes" id="UP001186944">
    <property type="component" value="Unassembled WGS sequence"/>
</dbReference>
<dbReference type="SMART" id="SM00054">
    <property type="entry name" value="EFh"/>
    <property type="match status" value="5"/>
</dbReference>
<dbReference type="GO" id="GO:0005509">
    <property type="term" value="F:calcium ion binding"/>
    <property type="evidence" value="ECO:0007669"/>
    <property type="project" value="InterPro"/>
</dbReference>
<feature type="region of interest" description="Disordered" evidence="1">
    <location>
        <begin position="91"/>
        <end position="116"/>
    </location>
</feature>
<evidence type="ECO:0000313" key="3">
    <source>
        <dbReference type="EMBL" id="KAK3096739.1"/>
    </source>
</evidence>
<dbReference type="Pfam" id="PF13833">
    <property type="entry name" value="EF-hand_8"/>
    <property type="match status" value="1"/>
</dbReference>
<feature type="compositionally biased region" description="Low complexity" evidence="1">
    <location>
        <begin position="729"/>
        <end position="740"/>
    </location>
</feature>
<feature type="compositionally biased region" description="Pro residues" evidence="1">
    <location>
        <begin position="741"/>
        <end position="751"/>
    </location>
</feature>
<sequence>MTSSLAVPRLNPSLGGKKPNLPVIEHPMSRLGNREELSVQGSARLDMKREKAFALSPTRSARFRDGPMVPPNSARKSAPERILQWPPEHVVGPNKQKLKRSETTFSFSSQKPTEEVHERIKERITTGFHGLKHLFKANDPAGKGTVSREALLRILYSLVGYISQDQYSKFLRKNNFDNKDHISFDEFVSCFKENETVQKEWISPTQRLDIEEASKRKGLEDTLKHKDMLVYDPYISAPYADKIFKEKVTTVEEAKKVFPVACFEKDGMVVPPQLREAYAQLGIFLRDRDFNTLWTRYDKDGLGAIRTHVFFKRVGIEGRPMTYTPRTKTSPFVKPRPKSERVQQGTVIPQANVVDFYSLQTKEHSNSEQRSSEITFEESYNALMAACELFDYLGDEYISRVDFRRVLQEFGFNISMTNLDGFLSKNGGRSIQGQLNYKEFLQKFQSKSENSLTNKVMTNKAHLFQNGLSWPMPSGAMTPEELEARLIDLLHGDFIKLITFFKSCDKYNLGVITQQEFRSAIDKRLGYPMSEKQWEQLKYDVGTDRDGLIPYTKFLQLFDITPGSWNRKEEGGLQVYQIVPSEMPQPPPVEKLKEKAKTYMQPQEEKKKKDDGQKTVAEIQKQLEDLFKNKIHVFDKHFREMDRKSVGRMSKWQFGALLRLCGLSLPQFDLERIWATLNVGNDGMYSYSSLIRQFVKFKELPEQTNATSSSIEKANAQAKPLTEEKKVEAQPVHPQQAAPQQAPPQQAPPQPALKAATTMSVTAIAQGEGPAKASPPVTASTIRSSRIKELLIKVKSQVISNWEGLKSIFKYLDRNGTATITIGEMMDIMKTMNFDLTESEVRELCERFDLYRNGRFHYLEFMRCYSQRTPSGNSMARSKTMGYNKYSHKLEQKSISGESDFTVHTPPSEIARSHSFARSYKSFRHRPVQRAHSIGTPRASSRQHSFMSWPLPKIK</sequence>
<dbReference type="Gene3D" id="1.10.238.10">
    <property type="entry name" value="EF-hand"/>
    <property type="match status" value="5"/>
</dbReference>
<dbReference type="AlphaFoldDB" id="A0AA88YH26"/>
<feature type="region of interest" description="Disordered" evidence="1">
    <location>
        <begin position="705"/>
        <end position="756"/>
    </location>
</feature>
<dbReference type="CDD" id="cd00051">
    <property type="entry name" value="EFh"/>
    <property type="match status" value="1"/>
</dbReference>
<name>A0AA88YH26_PINIB</name>
<gene>
    <name evidence="3" type="ORF">FSP39_002809</name>
</gene>
<protein>
    <recommendedName>
        <fullName evidence="2">EF-hand domain-containing protein</fullName>
    </recommendedName>
</protein>